<gene>
    <name evidence="7" type="ORF">CEUSTIGMA_g9874.t1</name>
</gene>
<evidence type="ECO:0000256" key="3">
    <source>
        <dbReference type="ARBA" id="ARBA00023186"/>
    </source>
</evidence>
<dbReference type="PANTHER" id="PTHR11638">
    <property type="entry name" value="ATP-DEPENDENT CLP PROTEASE"/>
    <property type="match status" value="1"/>
</dbReference>
<dbReference type="Gene3D" id="3.40.50.300">
    <property type="entry name" value="P-loop containing nucleotide triphosphate hydrolases"/>
    <property type="match status" value="1"/>
</dbReference>
<dbReference type="InterPro" id="IPR003959">
    <property type="entry name" value="ATPase_AAA_core"/>
</dbReference>
<keyword evidence="8" id="KW-1185">Reference proteome</keyword>
<evidence type="ECO:0000259" key="6">
    <source>
        <dbReference type="SMART" id="SM01086"/>
    </source>
</evidence>
<dbReference type="SUPFAM" id="SSF52540">
    <property type="entry name" value="P-loop containing nucleoside triphosphate hydrolases"/>
    <property type="match status" value="1"/>
</dbReference>
<dbReference type="OrthoDB" id="47330at2759"/>
<dbReference type="Proteomes" id="UP000232323">
    <property type="component" value="Unassembled WGS sequence"/>
</dbReference>
<name>A0A250XH95_9CHLO</name>
<evidence type="ECO:0000313" key="7">
    <source>
        <dbReference type="EMBL" id="GAX82447.1"/>
    </source>
</evidence>
<keyword evidence="1" id="KW-0547">Nucleotide-binding</keyword>
<dbReference type="GO" id="GO:0016887">
    <property type="term" value="F:ATP hydrolysis activity"/>
    <property type="evidence" value="ECO:0007669"/>
    <property type="project" value="InterPro"/>
</dbReference>
<dbReference type="SMART" id="SM01086">
    <property type="entry name" value="ClpB_D2-small"/>
    <property type="match status" value="1"/>
</dbReference>
<dbReference type="AlphaFoldDB" id="A0A250XH95"/>
<organism evidence="7 8">
    <name type="scientific">Chlamydomonas eustigma</name>
    <dbReference type="NCBI Taxonomy" id="1157962"/>
    <lineage>
        <taxon>Eukaryota</taxon>
        <taxon>Viridiplantae</taxon>
        <taxon>Chlorophyta</taxon>
        <taxon>core chlorophytes</taxon>
        <taxon>Chlorophyceae</taxon>
        <taxon>CS clade</taxon>
        <taxon>Chlamydomonadales</taxon>
        <taxon>Chlamydomonadaceae</taxon>
        <taxon>Chlamydomonas</taxon>
    </lineage>
</organism>
<dbReference type="GO" id="GO:0034605">
    <property type="term" value="P:cellular response to heat"/>
    <property type="evidence" value="ECO:0007669"/>
    <property type="project" value="TreeGrafter"/>
</dbReference>
<dbReference type="InterPro" id="IPR001270">
    <property type="entry name" value="ClpA/B"/>
</dbReference>
<dbReference type="FunFam" id="3.40.50.300:FF:000025">
    <property type="entry name" value="ATP-dependent Clp protease subunit"/>
    <property type="match status" value="1"/>
</dbReference>
<feature type="non-terminal residue" evidence="7">
    <location>
        <position position="1"/>
    </location>
</feature>
<dbReference type="GO" id="GO:0005524">
    <property type="term" value="F:ATP binding"/>
    <property type="evidence" value="ECO:0007669"/>
    <property type="project" value="UniProtKB-KW"/>
</dbReference>
<feature type="domain" description="AAA+ ATPase" evidence="5">
    <location>
        <begin position="165"/>
        <end position="315"/>
    </location>
</feature>
<accession>A0A250XH95</accession>
<sequence>VYTAKAKCVFLNEAITGAVCLADPLQYSSTTSQDIREEIERVNLEIQQAERDYDLNRAAELKYGTIISLQKQLKDVEELLAKKASSSSGSGSKLLKEEVTEADIAEIISKWTGIPVSKLVASEREKLLHLPEELHKRVIGQDEAVVAVADAIQRSRAGLADPNRPIASFMFLGPTGVGKTELAKALAVLLFNTEEAIVRIDMSEFMEKHSVARLIGAPPGYVGYDEGGQLTEAVRRRPYSVILFDEVEKAHADVFNVLLQILDDGRVTDSQGRTISFKNAIIILTSNLGSQAILENIGMEHEGVKDVVMGYVRGHFRPEFVNRIDEFIIFEPLQLQQIRTIVKLQAKRVAQRLAEKKMKLELADSAVDYLAKQGYDPVYGARPVKRAVQRELETVLAKALLRAIDSPWELGVCNHYIEDSFHN</sequence>
<dbReference type="Gene3D" id="6.10.140.130">
    <property type="match status" value="1"/>
</dbReference>
<dbReference type="PROSITE" id="PS00871">
    <property type="entry name" value="CLPAB_2"/>
    <property type="match status" value="1"/>
</dbReference>
<protein>
    <submittedName>
        <fullName evidence="7">Uncharacterized protein</fullName>
    </submittedName>
</protein>
<feature type="coiled-coil region" evidence="4">
    <location>
        <begin position="32"/>
        <end position="59"/>
    </location>
</feature>
<dbReference type="Gene3D" id="1.10.8.60">
    <property type="match status" value="1"/>
</dbReference>
<dbReference type="PRINTS" id="PR00300">
    <property type="entry name" value="CLPPROTEASEA"/>
</dbReference>
<keyword evidence="3" id="KW-0143">Chaperone</keyword>
<dbReference type="PANTHER" id="PTHR11638:SF18">
    <property type="entry name" value="HEAT SHOCK PROTEIN 104"/>
    <property type="match status" value="1"/>
</dbReference>
<evidence type="ECO:0000313" key="8">
    <source>
        <dbReference type="Proteomes" id="UP000232323"/>
    </source>
</evidence>
<dbReference type="InterPro" id="IPR028299">
    <property type="entry name" value="ClpA/B_CS2"/>
</dbReference>
<keyword evidence="2" id="KW-0067">ATP-binding</keyword>
<dbReference type="InterPro" id="IPR003593">
    <property type="entry name" value="AAA+_ATPase"/>
</dbReference>
<evidence type="ECO:0000259" key="5">
    <source>
        <dbReference type="SMART" id="SM00382"/>
    </source>
</evidence>
<dbReference type="CDD" id="cd19499">
    <property type="entry name" value="RecA-like_ClpB_Hsp104-like"/>
    <property type="match status" value="1"/>
</dbReference>
<dbReference type="InterPro" id="IPR019489">
    <property type="entry name" value="Clp_ATPase_C"/>
</dbReference>
<dbReference type="InterPro" id="IPR050130">
    <property type="entry name" value="ClpA_ClpB"/>
</dbReference>
<evidence type="ECO:0000256" key="1">
    <source>
        <dbReference type="ARBA" id="ARBA00022741"/>
    </source>
</evidence>
<feature type="domain" description="Clp ATPase C-terminal" evidence="6">
    <location>
        <begin position="333"/>
        <end position="412"/>
    </location>
</feature>
<dbReference type="EMBL" id="BEGY01000080">
    <property type="protein sequence ID" value="GAX82447.1"/>
    <property type="molecule type" value="Genomic_DNA"/>
</dbReference>
<reference evidence="7 8" key="1">
    <citation type="submission" date="2017-08" db="EMBL/GenBank/DDBJ databases">
        <title>Acidophilic green algal genome provides insights into adaptation to an acidic environment.</title>
        <authorList>
            <person name="Hirooka S."/>
            <person name="Hirose Y."/>
            <person name="Kanesaki Y."/>
            <person name="Higuchi S."/>
            <person name="Fujiwara T."/>
            <person name="Onuma R."/>
            <person name="Era A."/>
            <person name="Ohbayashi R."/>
            <person name="Uzuka A."/>
            <person name="Nozaki H."/>
            <person name="Yoshikawa H."/>
            <person name="Miyagishima S.Y."/>
        </authorList>
    </citation>
    <scope>NUCLEOTIDE SEQUENCE [LARGE SCALE GENOMIC DNA]</scope>
    <source>
        <strain evidence="7 8">NIES-2499</strain>
    </source>
</reference>
<dbReference type="Pfam" id="PF07724">
    <property type="entry name" value="AAA_2"/>
    <property type="match status" value="1"/>
</dbReference>
<keyword evidence="4" id="KW-0175">Coiled coil</keyword>
<proteinExistence type="predicted"/>
<evidence type="ECO:0000256" key="4">
    <source>
        <dbReference type="SAM" id="Coils"/>
    </source>
</evidence>
<evidence type="ECO:0000256" key="2">
    <source>
        <dbReference type="ARBA" id="ARBA00022840"/>
    </source>
</evidence>
<dbReference type="SMART" id="SM00382">
    <property type="entry name" value="AAA"/>
    <property type="match status" value="1"/>
</dbReference>
<dbReference type="GO" id="GO:0005737">
    <property type="term" value="C:cytoplasm"/>
    <property type="evidence" value="ECO:0007669"/>
    <property type="project" value="TreeGrafter"/>
</dbReference>
<comment type="caution">
    <text evidence="7">The sequence shown here is derived from an EMBL/GenBank/DDBJ whole genome shotgun (WGS) entry which is preliminary data.</text>
</comment>
<dbReference type="Pfam" id="PF10431">
    <property type="entry name" value="ClpB_D2-small"/>
    <property type="match status" value="1"/>
</dbReference>
<dbReference type="InterPro" id="IPR027417">
    <property type="entry name" value="P-loop_NTPase"/>
</dbReference>